<evidence type="ECO:0000256" key="9">
    <source>
        <dbReference type="ARBA" id="ARBA00023242"/>
    </source>
</evidence>
<evidence type="ECO:0000256" key="4">
    <source>
        <dbReference type="ARBA" id="ARBA00022737"/>
    </source>
</evidence>
<sequence length="627" mass="70155">TIPHSCGDKCGKYRSLECNHPCTERCHPGPCPPCLVPTKTITCHCGKKDFSFICNDGTPHVKSCGSVCGNLLRCSKHTCPLNCHAGNCPPCESEEITGCYCGNDVKPCYQVRGRPEPTVRISDEGKDPEWTIGFYSCGSNCKEKMSCGVHQCNRRCHPIDENPPLCWRSPELISNCPCGRTPLDTMYNKPRTKCTDPIPTCKKKCGKPHFGCGHPCRNTCHDSDCPPCTQPVKISCKCGSKTKSLPCDKSQLNFNCDRVCGKTKRCGRHKCTNVCCSAFGKNSVDEEGLHNCNQVCGKLLNCGKHFCEQQCHFGECFPCMVTLEEDLVCHCGRTRVETPILCGTQLPPCDFPCQRGRECGHSVALTHLCHSDSIDCPPCSYLTTKKCVCGKRDVQNIPCYRKQPSCGEICGKMYPCGIHKCLKRCHKGECNTGKEDGSCGELCRVPRRGCGHPCEDLCHPDYDCSHTDCKMKLMLKCECGSRKSRALCLGQPVDCQMLECNETCTKATSSHPLVPTKYDLYIFAFTKNNLRWVKDIEQKIVEFVRDSSKPTLSFKPMKQPFRVFLHCIAVEFGLLSESMDQEPYRNVVLRKGWRNITVPRLFPSQVYNDPDRYGKPSRLEDDLLLEI</sequence>
<gene>
    <name evidence="11" type="ORF">CONCODRAFT_107746</name>
</gene>
<dbReference type="GO" id="GO:0005634">
    <property type="term" value="C:nucleus"/>
    <property type="evidence" value="ECO:0007669"/>
    <property type="project" value="UniProtKB-SubCell"/>
</dbReference>
<dbReference type="STRING" id="796925.A0A137NZR7"/>
<keyword evidence="9" id="KW-0539">Nucleus</keyword>
<evidence type="ECO:0000313" key="12">
    <source>
        <dbReference type="Proteomes" id="UP000070444"/>
    </source>
</evidence>
<dbReference type="Pfam" id="PF01424">
    <property type="entry name" value="R3H"/>
    <property type="match status" value="1"/>
</dbReference>
<dbReference type="PANTHER" id="PTHR12360">
    <property type="entry name" value="NUCLEAR TRANSCRIPTION FACTOR, X-BOX BINDING 1 NFX1"/>
    <property type="match status" value="1"/>
</dbReference>
<evidence type="ECO:0000259" key="10">
    <source>
        <dbReference type="PROSITE" id="PS51061"/>
    </source>
</evidence>
<organism evidence="11 12">
    <name type="scientific">Conidiobolus coronatus (strain ATCC 28846 / CBS 209.66 / NRRL 28638)</name>
    <name type="common">Delacroixia coronata</name>
    <dbReference type="NCBI Taxonomy" id="796925"/>
    <lineage>
        <taxon>Eukaryota</taxon>
        <taxon>Fungi</taxon>
        <taxon>Fungi incertae sedis</taxon>
        <taxon>Zoopagomycota</taxon>
        <taxon>Entomophthoromycotina</taxon>
        <taxon>Entomophthoromycetes</taxon>
        <taxon>Entomophthorales</taxon>
        <taxon>Ancylistaceae</taxon>
        <taxon>Conidiobolus</taxon>
    </lineage>
</organism>
<dbReference type="CDD" id="cd06008">
    <property type="entry name" value="NF-X1-zinc-finger"/>
    <property type="match status" value="4"/>
</dbReference>
<evidence type="ECO:0000256" key="1">
    <source>
        <dbReference type="ARBA" id="ARBA00004123"/>
    </source>
</evidence>
<evidence type="ECO:0000256" key="5">
    <source>
        <dbReference type="ARBA" id="ARBA00022771"/>
    </source>
</evidence>
<accession>A0A137NZR7</accession>
<dbReference type="GO" id="GO:0008270">
    <property type="term" value="F:zinc ion binding"/>
    <property type="evidence" value="ECO:0007669"/>
    <property type="project" value="UniProtKB-KW"/>
</dbReference>
<dbReference type="PANTHER" id="PTHR12360:SF12">
    <property type="entry name" value="TRANSCRIPTIONAL REPRESSOR NF-X1"/>
    <property type="match status" value="1"/>
</dbReference>
<evidence type="ECO:0000313" key="11">
    <source>
        <dbReference type="EMBL" id="KXN68161.1"/>
    </source>
</evidence>
<keyword evidence="8" id="KW-0804">Transcription</keyword>
<keyword evidence="6" id="KW-0862">Zinc</keyword>
<dbReference type="OMA" id="KCATGCS"/>
<feature type="non-terminal residue" evidence="11">
    <location>
        <position position="1"/>
    </location>
</feature>
<evidence type="ECO:0000256" key="2">
    <source>
        <dbReference type="ARBA" id="ARBA00007269"/>
    </source>
</evidence>
<dbReference type="PROSITE" id="PS51061">
    <property type="entry name" value="R3H"/>
    <property type="match status" value="1"/>
</dbReference>
<keyword evidence="5" id="KW-0863">Zinc-finger</keyword>
<evidence type="ECO:0000256" key="7">
    <source>
        <dbReference type="ARBA" id="ARBA00023015"/>
    </source>
</evidence>
<keyword evidence="3" id="KW-0479">Metal-binding</keyword>
<dbReference type="InterPro" id="IPR001374">
    <property type="entry name" value="R3H_dom"/>
</dbReference>
<dbReference type="InterPro" id="IPR000967">
    <property type="entry name" value="Znf_NFX1"/>
</dbReference>
<dbReference type="SMART" id="SM00393">
    <property type="entry name" value="R3H"/>
    <property type="match status" value="1"/>
</dbReference>
<keyword evidence="12" id="KW-1185">Reference proteome</keyword>
<dbReference type="Gene3D" id="3.30.1370.50">
    <property type="entry name" value="R3H-like domain"/>
    <property type="match status" value="1"/>
</dbReference>
<dbReference type="SUPFAM" id="SSF82708">
    <property type="entry name" value="R3H domain"/>
    <property type="match status" value="1"/>
</dbReference>
<dbReference type="AlphaFoldDB" id="A0A137NZR7"/>
<evidence type="ECO:0000256" key="8">
    <source>
        <dbReference type="ARBA" id="ARBA00023163"/>
    </source>
</evidence>
<keyword evidence="4" id="KW-0677">Repeat</keyword>
<keyword evidence="7" id="KW-0805">Transcription regulation</keyword>
<dbReference type="SMART" id="SM00438">
    <property type="entry name" value="ZnF_NFX"/>
    <property type="match status" value="9"/>
</dbReference>
<dbReference type="EMBL" id="KQ964591">
    <property type="protein sequence ID" value="KXN68161.1"/>
    <property type="molecule type" value="Genomic_DNA"/>
</dbReference>
<dbReference type="GO" id="GO:0000122">
    <property type="term" value="P:negative regulation of transcription by RNA polymerase II"/>
    <property type="evidence" value="ECO:0007669"/>
    <property type="project" value="TreeGrafter"/>
</dbReference>
<dbReference type="Pfam" id="PF01422">
    <property type="entry name" value="zf-NF-X1"/>
    <property type="match status" value="9"/>
</dbReference>
<dbReference type="OrthoDB" id="6512771at2759"/>
<proteinExistence type="inferred from homology"/>
<protein>
    <recommendedName>
        <fullName evidence="10">R3H domain-containing protein</fullName>
    </recommendedName>
</protein>
<dbReference type="GO" id="GO:0000977">
    <property type="term" value="F:RNA polymerase II transcription regulatory region sequence-specific DNA binding"/>
    <property type="evidence" value="ECO:0007669"/>
    <property type="project" value="TreeGrafter"/>
</dbReference>
<evidence type="ECO:0000256" key="6">
    <source>
        <dbReference type="ARBA" id="ARBA00022833"/>
    </source>
</evidence>
<comment type="similarity">
    <text evidence="2">Belongs to the NFX1 family.</text>
</comment>
<dbReference type="InterPro" id="IPR036867">
    <property type="entry name" value="R3H_dom_sf"/>
</dbReference>
<dbReference type="GO" id="GO:0000981">
    <property type="term" value="F:DNA-binding transcription factor activity, RNA polymerase II-specific"/>
    <property type="evidence" value="ECO:0007669"/>
    <property type="project" value="TreeGrafter"/>
</dbReference>
<dbReference type="InterPro" id="IPR034078">
    <property type="entry name" value="NFX1_fam"/>
</dbReference>
<evidence type="ECO:0000256" key="3">
    <source>
        <dbReference type="ARBA" id="ARBA00022723"/>
    </source>
</evidence>
<name>A0A137NZR7_CONC2</name>
<reference evidence="11 12" key="1">
    <citation type="journal article" date="2015" name="Genome Biol. Evol.">
        <title>Phylogenomic analyses indicate that early fungi evolved digesting cell walls of algal ancestors of land plants.</title>
        <authorList>
            <person name="Chang Y."/>
            <person name="Wang S."/>
            <person name="Sekimoto S."/>
            <person name="Aerts A.L."/>
            <person name="Choi C."/>
            <person name="Clum A."/>
            <person name="LaButti K.M."/>
            <person name="Lindquist E.A."/>
            <person name="Yee Ngan C."/>
            <person name="Ohm R.A."/>
            <person name="Salamov A.A."/>
            <person name="Grigoriev I.V."/>
            <person name="Spatafora J.W."/>
            <person name="Berbee M.L."/>
        </authorList>
    </citation>
    <scope>NUCLEOTIDE SEQUENCE [LARGE SCALE GENOMIC DNA]</scope>
    <source>
        <strain evidence="11 12">NRRL 28638</strain>
    </source>
</reference>
<dbReference type="Proteomes" id="UP000070444">
    <property type="component" value="Unassembled WGS sequence"/>
</dbReference>
<comment type="subcellular location">
    <subcellularLocation>
        <location evidence="1">Nucleus</location>
    </subcellularLocation>
</comment>
<feature type="domain" description="R3H" evidence="10">
    <location>
        <begin position="530"/>
        <end position="593"/>
    </location>
</feature>